<dbReference type="Proteomes" id="UP000887566">
    <property type="component" value="Unplaced"/>
</dbReference>
<evidence type="ECO:0000313" key="3">
    <source>
        <dbReference type="WBParaSite" id="PSAMB.scaffold156size71245.g2669.t1"/>
    </source>
</evidence>
<evidence type="ECO:0000256" key="1">
    <source>
        <dbReference type="SAM" id="Phobius"/>
    </source>
</evidence>
<feature type="transmembrane region" description="Helical" evidence="1">
    <location>
        <begin position="100"/>
        <end position="121"/>
    </location>
</feature>
<proteinExistence type="predicted"/>
<reference evidence="3" key="1">
    <citation type="submission" date="2022-11" db="UniProtKB">
        <authorList>
            <consortium name="WormBaseParasite"/>
        </authorList>
    </citation>
    <scope>IDENTIFICATION</scope>
</reference>
<name>A0A914V8G3_9BILA</name>
<protein>
    <submittedName>
        <fullName evidence="3">Uncharacterized protein</fullName>
    </submittedName>
</protein>
<accession>A0A914V8G3</accession>
<dbReference type="AlphaFoldDB" id="A0A914V8G3"/>
<evidence type="ECO:0000313" key="2">
    <source>
        <dbReference type="Proteomes" id="UP000887566"/>
    </source>
</evidence>
<feature type="transmembrane region" description="Helical" evidence="1">
    <location>
        <begin position="6"/>
        <end position="23"/>
    </location>
</feature>
<keyword evidence="1" id="KW-0812">Transmembrane</keyword>
<feature type="transmembrane region" description="Helical" evidence="1">
    <location>
        <begin position="44"/>
        <end position="68"/>
    </location>
</feature>
<keyword evidence="1" id="KW-0472">Membrane</keyword>
<keyword evidence="2" id="KW-1185">Reference proteome</keyword>
<keyword evidence="1" id="KW-1133">Transmembrane helix</keyword>
<sequence>MAVPLIVGWYFFCVILNLPLMLNDEWGEDPAGFCGAKKFTSVRLLLIYEFTAVLVFFGSMTLTAIYYYRLVVWLKGQEALVRCSQESVDYTSGVMRVTKFVTSLPIFTSTSIVRIILYSIMQLSQYK</sequence>
<organism evidence="2 3">
    <name type="scientific">Plectus sambesii</name>
    <dbReference type="NCBI Taxonomy" id="2011161"/>
    <lineage>
        <taxon>Eukaryota</taxon>
        <taxon>Metazoa</taxon>
        <taxon>Ecdysozoa</taxon>
        <taxon>Nematoda</taxon>
        <taxon>Chromadorea</taxon>
        <taxon>Plectida</taxon>
        <taxon>Plectina</taxon>
        <taxon>Plectoidea</taxon>
        <taxon>Plectidae</taxon>
        <taxon>Plectus</taxon>
    </lineage>
</organism>
<dbReference type="WBParaSite" id="PSAMB.scaffold156size71245.g2669.t1">
    <property type="protein sequence ID" value="PSAMB.scaffold156size71245.g2669.t1"/>
    <property type="gene ID" value="PSAMB.scaffold156size71245.g2669"/>
</dbReference>